<evidence type="ECO:0000256" key="3">
    <source>
        <dbReference type="ARBA" id="ARBA00022741"/>
    </source>
</evidence>
<dbReference type="CDD" id="cd03257">
    <property type="entry name" value="ABC_NikE_OppD_transporters"/>
    <property type="match status" value="2"/>
</dbReference>
<dbReference type="PROSITE" id="PS00211">
    <property type="entry name" value="ABC_TRANSPORTER_1"/>
    <property type="match status" value="1"/>
</dbReference>
<dbReference type="GO" id="GO:0015833">
    <property type="term" value="P:peptide transport"/>
    <property type="evidence" value="ECO:0007669"/>
    <property type="project" value="InterPro"/>
</dbReference>
<sequence length="567" mass="59428">MSLVDVTGLGVAFGDRAVVQDVSFAIEPGECTALVGESGSGKSLVARSLLGLAGPGARVSAERIGFEGRDLRAAGEREWRRIRGSRIGLVLQDALVSLDPLRPVGREIGDVLRLHTRLRPAERAERVVELLERVGMPDAAERAKLLPGALSGGLRQRALIAQAIALDPPFLIADEPTTALDAVVQHRVLGELARLKAAGTALLLISHDLGVVAGLADRVLAMHDGRIVEAGPTERVLASPEAPETRALLAALPGGVPRGARLMPQGADAGPHAVDGGADAAAPAEQGAPASTAPARTAGPHPVLRLEHVVKRFGPGRAAVDGASLELAAGRTLGIVGESGSGKTTIARLALGLLESDAGRVELFGEPWSGIGEHARRPRRRRIGLVSQDTHSSFDPRWSAGHTLRDALGARGAGVGEGSREAVAELLASVGLSPEIAERHPARLSGGQRQRLAIARALAARPEVLVLDEPVSALDLTVQARVLDLLDELQRERGLAYLLISHDLDVIGHMSDEIAVMRAGRIVEHGPAERLLARPAHPYTAELLAAAPRRIRTPADPHPPFGTMEGI</sequence>
<dbReference type="RefSeq" id="WP_210898516.1">
    <property type="nucleotide sequence ID" value="NZ_CP071696.1"/>
</dbReference>
<dbReference type="Pfam" id="PF08352">
    <property type="entry name" value="oligo_HPY"/>
    <property type="match status" value="1"/>
</dbReference>
<dbReference type="GO" id="GO:0005524">
    <property type="term" value="F:ATP binding"/>
    <property type="evidence" value="ECO:0007669"/>
    <property type="project" value="UniProtKB-KW"/>
</dbReference>
<dbReference type="InterPro" id="IPR013563">
    <property type="entry name" value="Oligopep_ABC_C"/>
</dbReference>
<evidence type="ECO:0000256" key="5">
    <source>
        <dbReference type="SAM" id="MobiDB-lite"/>
    </source>
</evidence>
<dbReference type="PANTHER" id="PTHR43776:SF7">
    <property type="entry name" value="D,D-DIPEPTIDE TRANSPORT ATP-BINDING PROTEIN DDPF-RELATED"/>
    <property type="match status" value="1"/>
</dbReference>
<dbReference type="Pfam" id="PF00005">
    <property type="entry name" value="ABC_tran"/>
    <property type="match status" value="2"/>
</dbReference>
<dbReference type="InterPro" id="IPR003439">
    <property type="entry name" value="ABC_transporter-like_ATP-bd"/>
</dbReference>
<dbReference type="InterPro" id="IPR017871">
    <property type="entry name" value="ABC_transporter-like_CS"/>
</dbReference>
<keyword evidence="3" id="KW-0547">Nucleotide-binding</keyword>
<feature type="domain" description="ABC transporter" evidence="6">
    <location>
        <begin position="304"/>
        <end position="544"/>
    </location>
</feature>
<evidence type="ECO:0000313" key="7">
    <source>
        <dbReference type="EMBL" id="QTX04678.1"/>
    </source>
</evidence>
<evidence type="ECO:0000256" key="2">
    <source>
        <dbReference type="ARBA" id="ARBA00022448"/>
    </source>
</evidence>
<dbReference type="InterPro" id="IPR050319">
    <property type="entry name" value="ABC_transp_ATP-bind"/>
</dbReference>
<dbReference type="Gene3D" id="3.40.50.300">
    <property type="entry name" value="P-loop containing nucleotide triphosphate hydrolases"/>
    <property type="match status" value="2"/>
</dbReference>
<dbReference type="PANTHER" id="PTHR43776">
    <property type="entry name" value="TRANSPORT ATP-BINDING PROTEIN"/>
    <property type="match status" value="1"/>
</dbReference>
<feature type="region of interest" description="Disordered" evidence="5">
    <location>
        <begin position="260"/>
        <end position="300"/>
    </location>
</feature>
<proteinExistence type="inferred from homology"/>
<comment type="similarity">
    <text evidence="1">Belongs to the ABC transporter superfamily.</text>
</comment>
<dbReference type="InterPro" id="IPR003593">
    <property type="entry name" value="AAA+_ATPase"/>
</dbReference>
<reference evidence="7" key="1">
    <citation type="submission" date="2021-03" db="EMBL/GenBank/DDBJ databases">
        <title>Agromyces archimandritus sp. nov., isolated from the cockroach Archimandrita tessellata.</title>
        <authorList>
            <person name="Guzman J."/>
            <person name="Ortuzar M."/>
            <person name="Poehlein A."/>
            <person name="Daniel R."/>
            <person name="Trujillo M."/>
            <person name="Vilcinskas A."/>
        </authorList>
    </citation>
    <scope>NUCLEOTIDE SEQUENCE</scope>
    <source>
        <strain evidence="7">G127AT</strain>
    </source>
</reference>
<dbReference type="KEGG" id="aarc:G127AT_15765"/>
<gene>
    <name evidence="7" type="ORF">G127AT_15765</name>
</gene>
<dbReference type="PROSITE" id="PS50893">
    <property type="entry name" value="ABC_TRANSPORTER_2"/>
    <property type="match status" value="2"/>
</dbReference>
<dbReference type="InterPro" id="IPR027417">
    <property type="entry name" value="P-loop_NTPase"/>
</dbReference>
<evidence type="ECO:0000259" key="6">
    <source>
        <dbReference type="PROSITE" id="PS50893"/>
    </source>
</evidence>
<feature type="domain" description="ABC transporter" evidence="6">
    <location>
        <begin position="1"/>
        <end position="249"/>
    </location>
</feature>
<dbReference type="AlphaFoldDB" id="A0A975FND2"/>
<organism evidence="7 8">
    <name type="scientific">Agromyces archimandritae</name>
    <dbReference type="NCBI Taxonomy" id="2781962"/>
    <lineage>
        <taxon>Bacteria</taxon>
        <taxon>Bacillati</taxon>
        <taxon>Actinomycetota</taxon>
        <taxon>Actinomycetes</taxon>
        <taxon>Micrococcales</taxon>
        <taxon>Microbacteriaceae</taxon>
        <taxon>Agromyces</taxon>
    </lineage>
</organism>
<dbReference type="GO" id="GO:0055085">
    <property type="term" value="P:transmembrane transport"/>
    <property type="evidence" value="ECO:0007669"/>
    <property type="project" value="UniProtKB-ARBA"/>
</dbReference>
<keyword evidence="2" id="KW-0813">Transport</keyword>
<dbReference type="SMART" id="SM00382">
    <property type="entry name" value="AAA"/>
    <property type="match status" value="2"/>
</dbReference>
<dbReference type="Proteomes" id="UP000671914">
    <property type="component" value="Chromosome"/>
</dbReference>
<feature type="compositionally biased region" description="Low complexity" evidence="5">
    <location>
        <begin position="266"/>
        <end position="293"/>
    </location>
</feature>
<name>A0A975FND2_9MICO</name>
<dbReference type="GO" id="GO:0016887">
    <property type="term" value="F:ATP hydrolysis activity"/>
    <property type="evidence" value="ECO:0007669"/>
    <property type="project" value="InterPro"/>
</dbReference>
<keyword evidence="4 7" id="KW-0067">ATP-binding</keyword>
<evidence type="ECO:0000256" key="1">
    <source>
        <dbReference type="ARBA" id="ARBA00005417"/>
    </source>
</evidence>
<dbReference type="SUPFAM" id="SSF52540">
    <property type="entry name" value="P-loop containing nucleoside triphosphate hydrolases"/>
    <property type="match status" value="2"/>
</dbReference>
<keyword evidence="8" id="KW-1185">Reference proteome</keyword>
<dbReference type="EMBL" id="CP071696">
    <property type="protein sequence ID" value="QTX04678.1"/>
    <property type="molecule type" value="Genomic_DNA"/>
</dbReference>
<evidence type="ECO:0000256" key="4">
    <source>
        <dbReference type="ARBA" id="ARBA00022840"/>
    </source>
</evidence>
<evidence type="ECO:0000313" key="8">
    <source>
        <dbReference type="Proteomes" id="UP000671914"/>
    </source>
</evidence>
<accession>A0A975FND2</accession>
<protein>
    <submittedName>
        <fullName evidence="7">ABC transporter ATP-binding protein</fullName>
    </submittedName>
</protein>